<feature type="region of interest" description="Disordered" evidence="7">
    <location>
        <begin position="140"/>
        <end position="168"/>
    </location>
</feature>
<evidence type="ECO:0000256" key="3">
    <source>
        <dbReference type="ARBA" id="ARBA00022692"/>
    </source>
</evidence>
<dbReference type="InterPro" id="IPR050250">
    <property type="entry name" value="Macrolide_Exporter_MacB"/>
</dbReference>
<comment type="caution">
    <text evidence="10">The sequence shown here is derived from an EMBL/GenBank/DDBJ whole genome shotgun (WGS) entry which is preliminary data.</text>
</comment>
<feature type="transmembrane region" description="Helical" evidence="8">
    <location>
        <begin position="495"/>
        <end position="519"/>
    </location>
</feature>
<evidence type="ECO:0000256" key="4">
    <source>
        <dbReference type="ARBA" id="ARBA00022989"/>
    </source>
</evidence>
<evidence type="ECO:0000256" key="2">
    <source>
        <dbReference type="ARBA" id="ARBA00022475"/>
    </source>
</evidence>
<name>A0A395UVM3_9FIRM</name>
<gene>
    <name evidence="10" type="ORF">DWY38_12435</name>
</gene>
<evidence type="ECO:0000256" key="5">
    <source>
        <dbReference type="ARBA" id="ARBA00023136"/>
    </source>
</evidence>
<feature type="transmembrane region" description="Helical" evidence="8">
    <location>
        <begin position="403"/>
        <end position="426"/>
    </location>
</feature>
<dbReference type="Pfam" id="PF02687">
    <property type="entry name" value="FtsX"/>
    <property type="match status" value="2"/>
</dbReference>
<dbReference type="RefSeq" id="WP_118392465.1">
    <property type="nucleotide sequence ID" value="NZ_QRUJ01000015.1"/>
</dbReference>
<keyword evidence="3 8" id="KW-0812">Transmembrane</keyword>
<reference evidence="10 11" key="1">
    <citation type="submission" date="2018-08" db="EMBL/GenBank/DDBJ databases">
        <title>A genome reference for cultivated species of the human gut microbiota.</title>
        <authorList>
            <person name="Zou Y."/>
            <person name="Xue W."/>
            <person name="Luo G."/>
        </authorList>
    </citation>
    <scope>NUCLEOTIDE SEQUENCE [LARGE SCALE GENOMIC DNA]</scope>
    <source>
        <strain evidence="10 11">AF25-15</strain>
    </source>
</reference>
<feature type="transmembrane region" description="Helical" evidence="8">
    <location>
        <begin position="950"/>
        <end position="969"/>
    </location>
</feature>
<accession>A0A395UVM3</accession>
<feature type="transmembrane region" description="Helical" evidence="8">
    <location>
        <begin position="307"/>
        <end position="332"/>
    </location>
</feature>
<keyword evidence="5 8" id="KW-0472">Membrane</keyword>
<dbReference type="PANTHER" id="PTHR30572">
    <property type="entry name" value="MEMBRANE COMPONENT OF TRANSPORTER-RELATED"/>
    <property type="match status" value="1"/>
</dbReference>
<evidence type="ECO:0000256" key="7">
    <source>
        <dbReference type="SAM" id="MobiDB-lite"/>
    </source>
</evidence>
<sequence length="984" mass="111309">MFGFVINKLKNRKWLNLCLLMGVALFIALFVCHSMFEKGAGNQILDRLFTDHATQQNEFPAQMSREGTYAVADYPDSQSVLDKLSGYEQKWIEYVDINKVSSQQLITLPGGRADTEFGGPNNYFTIGYLPGLSEYADVVKSQTDEKKSDTSENLDETQENNENTSTDTGTYECCISEKTMDHYGLVAGEKIYLHVPDGSGKKKITFVISQICREKDINDPYWAKTLSDMGDVIFVSQDVFDEMMQYYSEDNISYSDFLMLDYTQINTENASLYDGYMEQFKDADKLYNDNIRDTLERFFIQQKTIKLMLWALELPCLVLLILFIRMISVQILSLEQNDILVLRSRGATKLQVFILYLQQSGIIAFAGCVLGIVLGYIMCRAAASTDGFLRFTAKDISTYKFVWQMLVYAVAAAVIMVLFITVPVWKKSKDAISERSSRGRISKKKPLWEKCFIDVILLALSAYLLYNYNKQKSTLAISVLENRSIDPVMILDNSLFIFAAALLCVRLTGLIILLVDRLFKKHFSPAMYASFLQLKRTRYNQGFLAVFLIMTVAGGIFDANMARTMNSNMEQRIVYNVGCDAIYNEDFRLRIQYNKNGSVNWMYDEPDFGKYESLKNEGICDGVTRVLEDERVDISAGSGSVSDAYLMAINTKEFGETAKLQSDQNDDINDAYWFNYLNELAKEPDGVIISSNLAKDLGLKVGDSLNYSRYVPEAVDEDQIYASENVKVCAIVKGFPGYERYTYETDADKNVTEQEKYLIVANYATVVEKFGMTPYSVWMNLSKGKTVDDIVGYLGGENSENSDSTADNLTDTQSEKVQSEIYRNITSAQQLIDENKNSATVQITNGMFTLSFILSLIVCSVGFLLYWVMTLKQRELQFGIYRAMGMRMREVKAMLLNEQIFLSFLPLLAGAGIGITATAMFVRLISIIYLPQKHNIGVNVYIYPSDMLELTGVLFVAVAVCYVVISRLLKSMKIAQALRLGEDS</sequence>
<feature type="transmembrane region" description="Helical" evidence="8">
    <location>
        <begin position="900"/>
        <end position="930"/>
    </location>
</feature>
<dbReference type="GO" id="GO:0005886">
    <property type="term" value="C:plasma membrane"/>
    <property type="evidence" value="ECO:0007669"/>
    <property type="project" value="UniProtKB-SubCell"/>
</dbReference>
<feature type="domain" description="ABC3 transporter permease C-terminal" evidence="9">
    <location>
        <begin position="317"/>
        <end position="427"/>
    </location>
</feature>
<organism evidence="10 11">
    <name type="scientific">Agathobacter rectalis</name>
    <dbReference type="NCBI Taxonomy" id="39491"/>
    <lineage>
        <taxon>Bacteria</taxon>
        <taxon>Bacillati</taxon>
        <taxon>Bacillota</taxon>
        <taxon>Clostridia</taxon>
        <taxon>Lachnospirales</taxon>
        <taxon>Lachnospiraceae</taxon>
        <taxon>Agathobacter</taxon>
    </lineage>
</organism>
<feature type="transmembrane region" description="Helical" evidence="8">
    <location>
        <begin position="447"/>
        <end position="466"/>
    </location>
</feature>
<keyword evidence="2" id="KW-1003">Cell membrane</keyword>
<feature type="transmembrane region" description="Helical" evidence="8">
    <location>
        <begin position="14"/>
        <end position="36"/>
    </location>
</feature>
<feature type="transmembrane region" description="Helical" evidence="8">
    <location>
        <begin position="353"/>
        <end position="383"/>
    </location>
</feature>
<evidence type="ECO:0000256" key="6">
    <source>
        <dbReference type="ARBA" id="ARBA00038076"/>
    </source>
</evidence>
<proteinExistence type="inferred from homology"/>
<evidence type="ECO:0000259" key="9">
    <source>
        <dbReference type="Pfam" id="PF02687"/>
    </source>
</evidence>
<keyword evidence="4 8" id="KW-1133">Transmembrane helix</keyword>
<evidence type="ECO:0000256" key="1">
    <source>
        <dbReference type="ARBA" id="ARBA00004651"/>
    </source>
</evidence>
<evidence type="ECO:0000313" key="10">
    <source>
        <dbReference type="EMBL" id="RGR53090.1"/>
    </source>
</evidence>
<protein>
    <submittedName>
        <fullName evidence="10">ABC transporter permease</fullName>
    </submittedName>
</protein>
<comment type="similarity">
    <text evidence="6">Belongs to the ABC-4 integral membrane protein family.</text>
</comment>
<dbReference type="InterPro" id="IPR003838">
    <property type="entry name" value="ABC3_permease_C"/>
</dbReference>
<dbReference type="Proteomes" id="UP000266066">
    <property type="component" value="Unassembled WGS sequence"/>
</dbReference>
<feature type="domain" description="ABC3 transporter permease C-terminal" evidence="9">
    <location>
        <begin position="852"/>
        <end position="972"/>
    </location>
</feature>
<dbReference type="AlphaFoldDB" id="A0A395UVM3"/>
<evidence type="ECO:0000256" key="8">
    <source>
        <dbReference type="SAM" id="Phobius"/>
    </source>
</evidence>
<comment type="subcellular location">
    <subcellularLocation>
        <location evidence="1">Cell membrane</location>
        <topology evidence="1">Multi-pass membrane protein</topology>
    </subcellularLocation>
</comment>
<dbReference type="EMBL" id="QRUJ01000015">
    <property type="protein sequence ID" value="RGR53090.1"/>
    <property type="molecule type" value="Genomic_DNA"/>
</dbReference>
<dbReference type="PANTHER" id="PTHR30572:SF4">
    <property type="entry name" value="ABC TRANSPORTER PERMEASE YTRF"/>
    <property type="match status" value="1"/>
</dbReference>
<feature type="transmembrane region" description="Helical" evidence="8">
    <location>
        <begin position="539"/>
        <end position="557"/>
    </location>
</feature>
<feature type="transmembrane region" description="Helical" evidence="8">
    <location>
        <begin position="846"/>
        <end position="868"/>
    </location>
</feature>
<evidence type="ECO:0000313" key="11">
    <source>
        <dbReference type="Proteomes" id="UP000266066"/>
    </source>
</evidence>
<dbReference type="GO" id="GO:0022857">
    <property type="term" value="F:transmembrane transporter activity"/>
    <property type="evidence" value="ECO:0007669"/>
    <property type="project" value="TreeGrafter"/>
</dbReference>